<dbReference type="PANTHER" id="PTHR43689">
    <property type="entry name" value="HYDROLASE"/>
    <property type="match status" value="1"/>
</dbReference>
<dbReference type="InterPro" id="IPR000639">
    <property type="entry name" value="Epox_hydrolase-like"/>
</dbReference>
<keyword evidence="2" id="KW-0378">Hydrolase</keyword>
<dbReference type="InterPro" id="IPR029058">
    <property type="entry name" value="AB_hydrolase_fold"/>
</dbReference>
<feature type="domain" description="AB hydrolase-1" evidence="1">
    <location>
        <begin position="28"/>
        <end position="295"/>
    </location>
</feature>
<dbReference type="PANTHER" id="PTHR43689:SF8">
    <property type="entry name" value="ALPHA_BETA-HYDROLASES SUPERFAMILY PROTEIN"/>
    <property type="match status" value="1"/>
</dbReference>
<keyword evidence="3" id="KW-1185">Reference proteome</keyword>
<evidence type="ECO:0000259" key="1">
    <source>
        <dbReference type="Pfam" id="PF12697"/>
    </source>
</evidence>
<name>A0ABV6W3P6_9ACTN</name>
<accession>A0ABV6W3P6</accession>
<gene>
    <name evidence="2" type="ORF">ACEZDE_28825</name>
</gene>
<dbReference type="SUPFAM" id="SSF53474">
    <property type="entry name" value="alpha/beta-Hydrolases"/>
    <property type="match status" value="1"/>
</dbReference>
<dbReference type="EMBL" id="JBHFAB010000028">
    <property type="protein sequence ID" value="MFC1420615.1"/>
    <property type="molecule type" value="Genomic_DNA"/>
</dbReference>
<dbReference type="Gene3D" id="3.40.50.1820">
    <property type="entry name" value="alpha/beta hydrolase"/>
    <property type="match status" value="1"/>
</dbReference>
<comment type="caution">
    <text evidence="2">The sequence shown here is derived from an EMBL/GenBank/DDBJ whole genome shotgun (WGS) entry which is preliminary data.</text>
</comment>
<evidence type="ECO:0000313" key="2">
    <source>
        <dbReference type="EMBL" id="MFC1420615.1"/>
    </source>
</evidence>
<dbReference type="GO" id="GO:0016787">
    <property type="term" value="F:hydrolase activity"/>
    <property type="evidence" value="ECO:0007669"/>
    <property type="project" value="UniProtKB-KW"/>
</dbReference>
<dbReference type="InterPro" id="IPR000073">
    <property type="entry name" value="AB_hydrolase_1"/>
</dbReference>
<dbReference type="PRINTS" id="PR00412">
    <property type="entry name" value="EPOXHYDRLASE"/>
</dbReference>
<protein>
    <submittedName>
        <fullName evidence="2">Alpha/beta fold hydrolase</fullName>
    </submittedName>
</protein>
<reference evidence="2 3" key="1">
    <citation type="submission" date="2024-09" db="EMBL/GenBank/DDBJ databases">
        <authorList>
            <person name="Lee S.D."/>
        </authorList>
    </citation>
    <scope>NUCLEOTIDE SEQUENCE [LARGE SCALE GENOMIC DNA]</scope>
    <source>
        <strain evidence="2 3">N8-3</strain>
    </source>
</reference>
<sequence>MARITVTAADGAALAAYTDGPDDAPVTLVLAHGWTLDASAWEQQARALAGASGAGGGVRVVRYDQRGHGRSDGGITRPWSIDLLGQDLAAVIGQTAPEGPLVLGGHSMGGMTVMALAAARPDLVAERVRGVLLTSTSAGRLDPRGRKDAPLRQRALGHAESAFFGYCSRTVTSSTWVRGHLLPGPAGRINPYLVKRYLYGPAATREAVLAGARMIHDCPMAAVADWFPALMRHDKAGALDALKLLPVEIVVGDLDRLTPVEHSRRLARELPDARLRVEPGCGHMLLVERPDAVTARLRELCAAAAVTTTATATATAEDTHSGHSRTM</sequence>
<dbReference type="Proteomes" id="UP001592531">
    <property type="component" value="Unassembled WGS sequence"/>
</dbReference>
<dbReference type="Pfam" id="PF12697">
    <property type="entry name" value="Abhydrolase_6"/>
    <property type="match status" value="1"/>
</dbReference>
<proteinExistence type="predicted"/>
<dbReference type="RefSeq" id="WP_380542200.1">
    <property type="nucleotide sequence ID" value="NZ_JBHFAB010000028.1"/>
</dbReference>
<evidence type="ECO:0000313" key="3">
    <source>
        <dbReference type="Proteomes" id="UP001592531"/>
    </source>
</evidence>
<organism evidence="2 3">
    <name type="scientific">Streptacidiphilus cavernicola</name>
    <dbReference type="NCBI Taxonomy" id="3342716"/>
    <lineage>
        <taxon>Bacteria</taxon>
        <taxon>Bacillati</taxon>
        <taxon>Actinomycetota</taxon>
        <taxon>Actinomycetes</taxon>
        <taxon>Kitasatosporales</taxon>
        <taxon>Streptomycetaceae</taxon>
        <taxon>Streptacidiphilus</taxon>
    </lineage>
</organism>